<evidence type="ECO:0000256" key="1">
    <source>
        <dbReference type="SAM" id="MobiDB-lite"/>
    </source>
</evidence>
<accession>A0A9W6Z481</accession>
<feature type="compositionally biased region" description="Low complexity" evidence="1">
    <location>
        <begin position="40"/>
        <end position="55"/>
    </location>
</feature>
<reference evidence="2" key="1">
    <citation type="submission" date="2023-04" db="EMBL/GenBank/DDBJ databases">
        <title>Ambrosiozyma monospora NBRC 1965.</title>
        <authorList>
            <person name="Ichikawa N."/>
            <person name="Sato H."/>
            <person name="Tonouchi N."/>
        </authorList>
    </citation>
    <scope>NUCLEOTIDE SEQUENCE</scope>
    <source>
        <strain evidence="2">NBRC 1965</strain>
    </source>
</reference>
<organism evidence="2 3">
    <name type="scientific">Ambrosiozyma monospora</name>
    <name type="common">Yeast</name>
    <name type="synonym">Endomycopsis monosporus</name>
    <dbReference type="NCBI Taxonomy" id="43982"/>
    <lineage>
        <taxon>Eukaryota</taxon>
        <taxon>Fungi</taxon>
        <taxon>Dikarya</taxon>
        <taxon>Ascomycota</taxon>
        <taxon>Saccharomycotina</taxon>
        <taxon>Pichiomycetes</taxon>
        <taxon>Pichiales</taxon>
        <taxon>Pichiaceae</taxon>
        <taxon>Ambrosiozyma</taxon>
    </lineage>
</organism>
<dbReference type="Proteomes" id="UP001165063">
    <property type="component" value="Unassembled WGS sequence"/>
</dbReference>
<proteinExistence type="predicted"/>
<comment type="caution">
    <text evidence="2">The sequence shown here is derived from an EMBL/GenBank/DDBJ whole genome shotgun (WGS) entry which is preliminary data.</text>
</comment>
<feature type="region of interest" description="Disordered" evidence="1">
    <location>
        <begin position="1"/>
        <end position="21"/>
    </location>
</feature>
<feature type="region of interest" description="Disordered" evidence="1">
    <location>
        <begin position="38"/>
        <end position="105"/>
    </location>
</feature>
<gene>
    <name evidence="2" type="ORF">Amon01_000751200</name>
</gene>
<sequence length="225" mass="25696">MLSRAASAIRSSRSVLTTQHTQVRYARTRSGVSDLRTLLQPKSQQRNNQQQNQPKSKPRSRFQPSQPRQKSTRSRFNKNTPATAKTVSSNNNVIINDPTLPPELQSKSADQIKDELKQKFAKDGLEYDPEFVDQMITHAQDEADITKRVLSSETAENEITKEEIVSYMDWLIDDCLTRLPEQHLNDEWRDKEIDKEIALMKSGDLGRGRRGEEVEEMLKSAKGGI</sequence>
<name>A0A9W6Z481_AMBMO</name>
<feature type="compositionally biased region" description="Polar residues" evidence="1">
    <location>
        <begin position="77"/>
        <end position="94"/>
    </location>
</feature>
<feature type="compositionally biased region" description="Low complexity" evidence="1">
    <location>
        <begin position="1"/>
        <end position="14"/>
    </location>
</feature>
<evidence type="ECO:0000313" key="2">
    <source>
        <dbReference type="EMBL" id="GMG55079.1"/>
    </source>
</evidence>
<dbReference type="AlphaFoldDB" id="A0A9W6Z481"/>
<dbReference type="EMBL" id="BSXU01005622">
    <property type="protein sequence ID" value="GMG55079.1"/>
    <property type="molecule type" value="Genomic_DNA"/>
</dbReference>
<keyword evidence="3" id="KW-1185">Reference proteome</keyword>
<protein>
    <submittedName>
        <fullName evidence="2">Unnamed protein product</fullName>
    </submittedName>
</protein>
<evidence type="ECO:0000313" key="3">
    <source>
        <dbReference type="Proteomes" id="UP001165063"/>
    </source>
</evidence>